<organism evidence="2 3">
    <name type="scientific">Symbiodinium microadriaticum</name>
    <name type="common">Dinoflagellate</name>
    <name type="synonym">Zooxanthella microadriatica</name>
    <dbReference type="NCBI Taxonomy" id="2951"/>
    <lineage>
        <taxon>Eukaryota</taxon>
        <taxon>Sar</taxon>
        <taxon>Alveolata</taxon>
        <taxon>Dinophyceae</taxon>
        <taxon>Suessiales</taxon>
        <taxon>Symbiodiniaceae</taxon>
        <taxon>Symbiodinium</taxon>
    </lineage>
</organism>
<evidence type="ECO:0000256" key="1">
    <source>
        <dbReference type="SAM" id="MobiDB-lite"/>
    </source>
</evidence>
<accession>A0A1Q9DY50</accession>
<protein>
    <submittedName>
        <fullName evidence="2">Uncharacterized protein</fullName>
    </submittedName>
</protein>
<reference evidence="2 3" key="1">
    <citation type="submission" date="2016-02" db="EMBL/GenBank/DDBJ databases">
        <title>Genome analysis of coral dinoflagellate symbionts highlights evolutionary adaptations to a symbiotic lifestyle.</title>
        <authorList>
            <person name="Aranda M."/>
            <person name="Li Y."/>
            <person name="Liew Y.J."/>
            <person name="Baumgarten S."/>
            <person name="Simakov O."/>
            <person name="Wilson M."/>
            <person name="Piel J."/>
            <person name="Ashoor H."/>
            <person name="Bougouffa S."/>
            <person name="Bajic V.B."/>
            <person name="Ryu T."/>
            <person name="Ravasi T."/>
            <person name="Bayer T."/>
            <person name="Micklem G."/>
            <person name="Kim H."/>
            <person name="Bhak J."/>
            <person name="Lajeunesse T.C."/>
            <person name="Voolstra C.R."/>
        </authorList>
    </citation>
    <scope>NUCLEOTIDE SEQUENCE [LARGE SCALE GENOMIC DNA]</scope>
    <source>
        <strain evidence="2 3">CCMP2467</strain>
    </source>
</reference>
<dbReference type="Proteomes" id="UP000186817">
    <property type="component" value="Unassembled WGS sequence"/>
</dbReference>
<keyword evidence="3" id="KW-1185">Reference proteome</keyword>
<evidence type="ECO:0000313" key="3">
    <source>
        <dbReference type="Proteomes" id="UP000186817"/>
    </source>
</evidence>
<gene>
    <name evidence="2" type="ORF">AK812_SmicGene17272</name>
</gene>
<dbReference type="AlphaFoldDB" id="A0A1Q9DY50"/>
<comment type="caution">
    <text evidence="2">The sequence shown here is derived from an EMBL/GenBank/DDBJ whole genome shotgun (WGS) entry which is preliminary data.</text>
</comment>
<feature type="compositionally biased region" description="Polar residues" evidence="1">
    <location>
        <begin position="1"/>
        <end position="15"/>
    </location>
</feature>
<dbReference type="EMBL" id="LSRX01000339">
    <property type="protein sequence ID" value="OLQ00106.1"/>
    <property type="molecule type" value="Genomic_DNA"/>
</dbReference>
<sequence length="72" mass="7910">MSIWQSKGASATTRRPPQRARGTAEGIGCALLVWLVPEACWCLRVDAGATERQSECPVLRLLWFLFSDMASG</sequence>
<proteinExistence type="predicted"/>
<name>A0A1Q9DY50_SYMMI</name>
<evidence type="ECO:0000313" key="2">
    <source>
        <dbReference type="EMBL" id="OLQ00106.1"/>
    </source>
</evidence>
<feature type="region of interest" description="Disordered" evidence="1">
    <location>
        <begin position="1"/>
        <end position="21"/>
    </location>
</feature>